<dbReference type="Proteomes" id="UP000824120">
    <property type="component" value="Chromosome 7"/>
</dbReference>
<comment type="caution">
    <text evidence="2">The sequence shown here is derived from an EMBL/GenBank/DDBJ whole genome shotgun (WGS) entry which is preliminary data.</text>
</comment>
<gene>
    <name evidence="2" type="ORF">H5410_038283</name>
</gene>
<dbReference type="AlphaFoldDB" id="A0A9J5Y8J3"/>
<protein>
    <recommendedName>
        <fullName evidence="1">F-box/LRR-repeat protein 15/At3g58940/PEG3-like LRR domain-containing protein</fullName>
    </recommendedName>
</protein>
<evidence type="ECO:0000259" key="1">
    <source>
        <dbReference type="Pfam" id="PF24758"/>
    </source>
</evidence>
<dbReference type="PANTHER" id="PTHR31639:SF214">
    <property type="entry name" value="F-BOX DOMAIN-CONTAINING PROTEIN"/>
    <property type="match status" value="1"/>
</dbReference>
<proteinExistence type="predicted"/>
<name>A0A9J5Y8J3_SOLCO</name>
<dbReference type="PANTHER" id="PTHR31639">
    <property type="entry name" value="F-BOX PROTEIN-LIKE"/>
    <property type="match status" value="1"/>
</dbReference>
<feature type="domain" description="F-box/LRR-repeat protein 15/At3g58940/PEG3-like LRR" evidence="1">
    <location>
        <begin position="70"/>
        <end position="191"/>
    </location>
</feature>
<reference evidence="2 3" key="1">
    <citation type="submission" date="2020-09" db="EMBL/GenBank/DDBJ databases">
        <title>De no assembly of potato wild relative species, Solanum commersonii.</title>
        <authorList>
            <person name="Cho K."/>
        </authorList>
    </citation>
    <scope>NUCLEOTIDE SEQUENCE [LARGE SCALE GENOMIC DNA]</scope>
    <source>
        <strain evidence="2">LZ3.2</strain>
        <tissue evidence="2">Leaf</tissue>
    </source>
</reference>
<evidence type="ECO:0000313" key="2">
    <source>
        <dbReference type="EMBL" id="KAG5597051.1"/>
    </source>
</evidence>
<dbReference type="InterPro" id="IPR055411">
    <property type="entry name" value="LRR_FXL15/At3g58940/PEG3-like"/>
</dbReference>
<dbReference type="EMBL" id="JACXVP010000007">
    <property type="protein sequence ID" value="KAG5597051.1"/>
    <property type="molecule type" value="Genomic_DNA"/>
</dbReference>
<organism evidence="2 3">
    <name type="scientific">Solanum commersonii</name>
    <name type="common">Commerson's wild potato</name>
    <name type="synonym">Commerson's nightshade</name>
    <dbReference type="NCBI Taxonomy" id="4109"/>
    <lineage>
        <taxon>Eukaryota</taxon>
        <taxon>Viridiplantae</taxon>
        <taxon>Streptophyta</taxon>
        <taxon>Embryophyta</taxon>
        <taxon>Tracheophyta</taxon>
        <taxon>Spermatophyta</taxon>
        <taxon>Magnoliopsida</taxon>
        <taxon>eudicotyledons</taxon>
        <taxon>Gunneridae</taxon>
        <taxon>Pentapetalae</taxon>
        <taxon>asterids</taxon>
        <taxon>lamiids</taxon>
        <taxon>Solanales</taxon>
        <taxon>Solanaceae</taxon>
        <taxon>Solanoideae</taxon>
        <taxon>Solaneae</taxon>
        <taxon>Solanum</taxon>
    </lineage>
</organism>
<dbReference type="Pfam" id="PF24758">
    <property type="entry name" value="LRR_At5g56370"/>
    <property type="match status" value="1"/>
</dbReference>
<dbReference type="InterPro" id="IPR032675">
    <property type="entry name" value="LRR_dom_sf"/>
</dbReference>
<evidence type="ECO:0000313" key="3">
    <source>
        <dbReference type="Proteomes" id="UP000824120"/>
    </source>
</evidence>
<accession>A0A9J5Y8J3</accession>
<dbReference type="OrthoDB" id="612216at2759"/>
<dbReference type="SUPFAM" id="SSF52047">
    <property type="entry name" value="RNI-like"/>
    <property type="match status" value="1"/>
</dbReference>
<dbReference type="Gene3D" id="3.80.10.10">
    <property type="entry name" value="Ribonuclease Inhibitor"/>
    <property type="match status" value="1"/>
</dbReference>
<sequence>MTTINDKDYTEYSFTDKPKRLAFLTYLVKLLEIHERPSEYDCDVDELFLRMTVKDSPTKKMVTKWISFALEKKKVKMLYLGLKTIYHNHYYLHGIAFCATTLVYLTISDCEITNCLFELPALKLLFLFVVCIEDDDFKDLIAGCPRIQKLRTQKLHNIVVSNHELKFFGVNLDCSDGKILIESANLESLEFISFSMDFCEVEITFTTTVRELTLRKAYGQETLMNFIDKFPLLEKLIIDDCR</sequence>
<keyword evidence="3" id="KW-1185">Reference proteome</keyword>